<dbReference type="RefSeq" id="WP_013798091.1">
    <property type="nucleotide sequence ID" value="NC_015561.1"/>
</dbReference>
<dbReference type="AlphaFoldDB" id="F6ESG3"/>
<geneLocation type="plasmid" evidence="1 2">
    <name>pAS9A-2</name>
</geneLocation>
<dbReference type="HOGENOM" id="CLU_116724_0_0_11"/>
<evidence type="ECO:0008006" key="3">
    <source>
        <dbReference type="Google" id="ProtNLM"/>
    </source>
</evidence>
<accession>F6ESG3</accession>
<sequence>MGALEDRYLAGELDFEAAASEALGTDVARPALLPLLRALHRHSHPGAQISEHDAELYDAAGFGEDPLSVAVARADREARMRSLTSGALTVEAAAQRLGVSASRVRQRTGAGSLWALKVGHKLLLPQIQFTEDGLVPNIDKVLSAMPDGTHPLTVHGLLTEPSADLTIEGAPSSIVQWLAAGGDPEAALDIVAASSWQLI</sequence>
<keyword evidence="1" id="KW-0614">Plasmid</keyword>
<reference evidence="1 2" key="1">
    <citation type="journal article" date="2011" name="J. Bacteriol.">
        <title>Complete genome sequence of Amycolicicoccus subflavus DQS3-9A1T, an actinomycete isolated from crude oil-polluted soil.</title>
        <authorList>
            <person name="Cai M."/>
            <person name="Chen W.M."/>
            <person name="Nie Y."/>
            <person name="Chi C.Q."/>
            <person name="Wang Y.N."/>
            <person name="Tang Y.Q."/>
            <person name="Li G.Y."/>
            <person name="Wu X.L."/>
        </authorList>
    </citation>
    <scope>NUCLEOTIDE SEQUENCE [LARGE SCALE GENOMIC DNA]</scope>
    <source>
        <strain evidence="2">DSM 45089 / DQS3-9A1</strain>
        <plasmid evidence="1 2">pAS9A-2</plasmid>
    </source>
</reference>
<dbReference type="OrthoDB" id="3259391at2"/>
<dbReference type="Proteomes" id="UP000009235">
    <property type="component" value="Plasmid pAS9A-2"/>
</dbReference>
<gene>
    <name evidence="1" type="ordered locus">AS9A_P20040</name>
</gene>
<organism evidence="1 2">
    <name type="scientific">Hoyosella subflava (strain DSM 45089 / JCM 17490 / NBRC 109087 / DQS3-9A1)</name>
    <name type="common">Amycolicicoccus subflavus</name>
    <dbReference type="NCBI Taxonomy" id="443218"/>
    <lineage>
        <taxon>Bacteria</taxon>
        <taxon>Bacillati</taxon>
        <taxon>Actinomycetota</taxon>
        <taxon>Actinomycetes</taxon>
        <taxon>Mycobacteriales</taxon>
        <taxon>Hoyosellaceae</taxon>
        <taxon>Hoyosella</taxon>
    </lineage>
</organism>
<keyword evidence="2" id="KW-1185">Reference proteome</keyword>
<dbReference type="KEGG" id="asd:AS9A_P20040"/>
<name>F6ESG3_HOYSD</name>
<dbReference type="EMBL" id="CP002788">
    <property type="protein sequence ID" value="AEF43084.1"/>
    <property type="molecule type" value="Genomic_DNA"/>
</dbReference>
<proteinExistence type="predicted"/>
<evidence type="ECO:0000313" key="1">
    <source>
        <dbReference type="EMBL" id="AEF43084.1"/>
    </source>
</evidence>
<protein>
    <recommendedName>
        <fullName evidence="3">DNA-binding protein</fullName>
    </recommendedName>
</protein>
<evidence type="ECO:0000313" key="2">
    <source>
        <dbReference type="Proteomes" id="UP000009235"/>
    </source>
</evidence>